<reference evidence="9 10" key="1">
    <citation type="submission" date="2019-10" db="EMBL/GenBank/DDBJ databases">
        <title>Rudanella paleaurantiibacter sp. nov., isolated from sludge.</title>
        <authorList>
            <person name="Xu S.Q."/>
        </authorList>
    </citation>
    <scope>NUCLEOTIDE SEQUENCE [LARGE SCALE GENOMIC DNA]</scope>
    <source>
        <strain evidence="9 10">HX-22-17</strain>
    </source>
</reference>
<dbReference type="PANTHER" id="PTHR42865:SF7">
    <property type="entry name" value="PROTON_GLUTAMATE-ASPARTATE SYMPORTER"/>
    <property type="match status" value="1"/>
</dbReference>
<dbReference type="AlphaFoldDB" id="A0A7J5U4Y5"/>
<keyword evidence="2" id="KW-0813">Transport</keyword>
<dbReference type="PRINTS" id="PR00173">
    <property type="entry name" value="EDTRNSPORT"/>
</dbReference>
<feature type="transmembrane region" description="Helical" evidence="8">
    <location>
        <begin position="82"/>
        <end position="103"/>
    </location>
</feature>
<evidence type="ECO:0000256" key="5">
    <source>
        <dbReference type="ARBA" id="ARBA00022847"/>
    </source>
</evidence>
<dbReference type="EMBL" id="WELI01000001">
    <property type="protein sequence ID" value="KAB7732721.1"/>
    <property type="molecule type" value="Genomic_DNA"/>
</dbReference>
<dbReference type="PANTHER" id="PTHR42865">
    <property type="entry name" value="PROTON/GLUTAMATE-ASPARTATE SYMPORTER"/>
    <property type="match status" value="1"/>
</dbReference>
<organism evidence="9 10">
    <name type="scientific">Rudanella paleaurantiibacter</name>
    <dbReference type="NCBI Taxonomy" id="2614655"/>
    <lineage>
        <taxon>Bacteria</taxon>
        <taxon>Pseudomonadati</taxon>
        <taxon>Bacteroidota</taxon>
        <taxon>Cytophagia</taxon>
        <taxon>Cytophagales</taxon>
        <taxon>Cytophagaceae</taxon>
        <taxon>Rudanella</taxon>
    </lineage>
</organism>
<feature type="transmembrane region" description="Helical" evidence="8">
    <location>
        <begin position="221"/>
        <end position="252"/>
    </location>
</feature>
<comment type="caution">
    <text evidence="9">The sequence shown here is derived from an EMBL/GenBank/DDBJ whole genome shotgun (WGS) entry which is preliminary data.</text>
</comment>
<keyword evidence="3" id="KW-1003">Cell membrane</keyword>
<dbReference type="Pfam" id="PF00375">
    <property type="entry name" value="SDF"/>
    <property type="match status" value="1"/>
</dbReference>
<dbReference type="GO" id="GO:0005886">
    <property type="term" value="C:plasma membrane"/>
    <property type="evidence" value="ECO:0007669"/>
    <property type="project" value="UniProtKB-SubCell"/>
</dbReference>
<dbReference type="FunFam" id="1.10.3860.10:FF:000001">
    <property type="entry name" value="C4-dicarboxylate transport protein"/>
    <property type="match status" value="1"/>
</dbReference>
<feature type="transmembrane region" description="Helical" evidence="8">
    <location>
        <begin position="49"/>
        <end position="70"/>
    </location>
</feature>
<evidence type="ECO:0000256" key="4">
    <source>
        <dbReference type="ARBA" id="ARBA00022692"/>
    </source>
</evidence>
<comment type="subcellular location">
    <subcellularLocation>
        <location evidence="1">Cell membrane</location>
        <topology evidence="1">Multi-pass membrane protein</topology>
    </subcellularLocation>
</comment>
<evidence type="ECO:0000313" key="10">
    <source>
        <dbReference type="Proteomes" id="UP000488299"/>
    </source>
</evidence>
<evidence type="ECO:0000256" key="7">
    <source>
        <dbReference type="ARBA" id="ARBA00023136"/>
    </source>
</evidence>
<dbReference type="InterPro" id="IPR036458">
    <property type="entry name" value="Na:dicarbo_symporter_sf"/>
</dbReference>
<keyword evidence="4 8" id="KW-0812">Transmembrane</keyword>
<dbReference type="GO" id="GO:0015293">
    <property type="term" value="F:symporter activity"/>
    <property type="evidence" value="ECO:0007669"/>
    <property type="project" value="UniProtKB-KW"/>
</dbReference>
<evidence type="ECO:0000256" key="1">
    <source>
        <dbReference type="ARBA" id="ARBA00004651"/>
    </source>
</evidence>
<dbReference type="RefSeq" id="WP_152122259.1">
    <property type="nucleotide sequence ID" value="NZ_WELI01000001.1"/>
</dbReference>
<dbReference type="Gene3D" id="1.10.3860.10">
    <property type="entry name" value="Sodium:dicarboxylate symporter"/>
    <property type="match status" value="1"/>
</dbReference>
<dbReference type="InterPro" id="IPR001991">
    <property type="entry name" value="Na-dicarboxylate_symporter"/>
</dbReference>
<keyword evidence="6 8" id="KW-1133">Transmembrane helix</keyword>
<keyword evidence="5" id="KW-0769">Symport</keyword>
<sequence>MKLNITTKIVIGFVLGVVIGQILHSTTDPETAKSVSDKFQLLSRIFLKLIKMIVGPLVFSTLVVGIAKLGDFKAVGRIGIKTLGYFYFATILSLIIGLVVVNVTRPGEIQSWPRPSAGTATGIEGKKLNSLEDFILHIFPDSAFRALAENEILQIVVFALFFGVALGAIGEKGKGLLKALDALSEVVFKMVGYVMQMAPFAVLGAMTAVVAAKGLGILVSYAYLLICFFGGLLFFIFVVLFAICTVVGIPFFKLMAQVKDALLLSFSTASSEASLPQQIKALENFGISSRIIGFVLPLGYSFNLDGSMMYMTFATGFLAQAYGVPLTLEQQVLMLLTLMVTSKGIAGVPRASLVVIAGTMAMFDLPPEGLALILGIDPFLDMGRSATSVAGNAVATAVVAKWEGEYHPGREVPVDEEV</sequence>
<proteinExistence type="predicted"/>
<accession>A0A7J5U4Y5</accession>
<evidence type="ECO:0000256" key="2">
    <source>
        <dbReference type="ARBA" id="ARBA00022448"/>
    </source>
</evidence>
<dbReference type="Proteomes" id="UP000488299">
    <property type="component" value="Unassembled WGS sequence"/>
</dbReference>
<keyword evidence="10" id="KW-1185">Reference proteome</keyword>
<dbReference type="GO" id="GO:0006835">
    <property type="term" value="P:dicarboxylic acid transport"/>
    <property type="evidence" value="ECO:0007669"/>
    <property type="project" value="TreeGrafter"/>
</dbReference>
<gene>
    <name evidence="9" type="ORF">F5984_01855</name>
</gene>
<evidence type="ECO:0000256" key="6">
    <source>
        <dbReference type="ARBA" id="ARBA00022989"/>
    </source>
</evidence>
<protein>
    <submittedName>
        <fullName evidence="9">Cation:dicarboxylase symporter family transporter</fullName>
    </submittedName>
</protein>
<evidence type="ECO:0000313" key="9">
    <source>
        <dbReference type="EMBL" id="KAB7732721.1"/>
    </source>
</evidence>
<name>A0A7J5U4Y5_9BACT</name>
<feature type="transmembrane region" description="Helical" evidence="8">
    <location>
        <begin position="152"/>
        <end position="170"/>
    </location>
</feature>
<keyword evidence="7 8" id="KW-0472">Membrane</keyword>
<dbReference type="SUPFAM" id="SSF118215">
    <property type="entry name" value="Proton glutamate symport protein"/>
    <property type="match status" value="1"/>
</dbReference>
<evidence type="ECO:0000256" key="8">
    <source>
        <dbReference type="SAM" id="Phobius"/>
    </source>
</evidence>
<evidence type="ECO:0000256" key="3">
    <source>
        <dbReference type="ARBA" id="ARBA00022475"/>
    </source>
</evidence>
<feature type="transmembrane region" description="Helical" evidence="8">
    <location>
        <begin position="191"/>
        <end position="215"/>
    </location>
</feature>